<gene>
    <name evidence="2" type="ORF">Agub_g14761</name>
</gene>
<feature type="region of interest" description="Disordered" evidence="1">
    <location>
        <begin position="263"/>
        <end position="287"/>
    </location>
</feature>
<sequence length="287" mass="31649">MKESITAPPRDRPSDYRLCTFQTPQHASPAYVTNCDRPQPYHRNLQYRLRTRLTERAKWRAAAGGPPIGPLLLPPGVFPTLWCMQPSSSTARTVDRRTIGEGKRACQQPPVPGFFWYPCNQPYADARKPRASAHVHASSLRFQMSTAPPHRLSRCLPYHRALPVHAPAMYATTAASPPHLLLPHRYHHQSVFSSFPHALPPPSDAAFGTAASPPSSFLPSDFLHCTPRCNPQYGIYLQAYLFLPNENPHLSVLSPFPQASSSTAAAIHTPTGGGRASSPRLKGKGKQ</sequence>
<dbReference type="AlphaFoldDB" id="A0AAD3HTQ8"/>
<reference evidence="2 3" key="1">
    <citation type="journal article" date="2021" name="Sci. Rep.">
        <title>Genome sequencing of the multicellular alga Astrephomene provides insights into convergent evolution of germ-soma differentiation.</title>
        <authorList>
            <person name="Yamashita S."/>
            <person name="Yamamoto K."/>
            <person name="Matsuzaki R."/>
            <person name="Suzuki S."/>
            <person name="Yamaguchi H."/>
            <person name="Hirooka S."/>
            <person name="Minakuchi Y."/>
            <person name="Miyagishima S."/>
            <person name="Kawachi M."/>
            <person name="Toyoda A."/>
            <person name="Nozaki H."/>
        </authorList>
    </citation>
    <scope>NUCLEOTIDE SEQUENCE [LARGE SCALE GENOMIC DNA]</scope>
    <source>
        <strain evidence="2 3">NIES-4017</strain>
    </source>
</reference>
<protein>
    <submittedName>
        <fullName evidence="2">Uncharacterized protein</fullName>
    </submittedName>
</protein>
<dbReference type="Proteomes" id="UP001054857">
    <property type="component" value="Unassembled WGS sequence"/>
</dbReference>
<evidence type="ECO:0000313" key="2">
    <source>
        <dbReference type="EMBL" id="GFR52280.1"/>
    </source>
</evidence>
<dbReference type="EMBL" id="BMAR01000060">
    <property type="protein sequence ID" value="GFR52280.1"/>
    <property type="molecule type" value="Genomic_DNA"/>
</dbReference>
<keyword evidence="3" id="KW-1185">Reference proteome</keyword>
<accession>A0AAD3HTQ8</accession>
<proteinExistence type="predicted"/>
<name>A0AAD3HTQ8_9CHLO</name>
<evidence type="ECO:0000313" key="3">
    <source>
        <dbReference type="Proteomes" id="UP001054857"/>
    </source>
</evidence>
<evidence type="ECO:0000256" key="1">
    <source>
        <dbReference type="SAM" id="MobiDB-lite"/>
    </source>
</evidence>
<comment type="caution">
    <text evidence="2">The sequence shown here is derived from an EMBL/GenBank/DDBJ whole genome shotgun (WGS) entry which is preliminary data.</text>
</comment>
<organism evidence="2 3">
    <name type="scientific">Astrephomene gubernaculifera</name>
    <dbReference type="NCBI Taxonomy" id="47775"/>
    <lineage>
        <taxon>Eukaryota</taxon>
        <taxon>Viridiplantae</taxon>
        <taxon>Chlorophyta</taxon>
        <taxon>core chlorophytes</taxon>
        <taxon>Chlorophyceae</taxon>
        <taxon>CS clade</taxon>
        <taxon>Chlamydomonadales</taxon>
        <taxon>Astrephomenaceae</taxon>
        <taxon>Astrephomene</taxon>
    </lineage>
</organism>